<dbReference type="Pfam" id="PF11344">
    <property type="entry name" value="DUF3146"/>
    <property type="match status" value="1"/>
</dbReference>
<keyword evidence="2" id="KW-1185">Reference proteome</keyword>
<dbReference type="RefSeq" id="WP_230842872.1">
    <property type="nucleotide sequence ID" value="NZ_CP063845.1"/>
</dbReference>
<protein>
    <submittedName>
        <fullName evidence="1">DUF3146 family protein</fullName>
    </submittedName>
</protein>
<dbReference type="InterPro" id="IPR021492">
    <property type="entry name" value="DUF3146"/>
</dbReference>
<evidence type="ECO:0000313" key="1">
    <source>
        <dbReference type="EMBL" id="UFP95648.1"/>
    </source>
</evidence>
<proteinExistence type="predicted"/>
<name>A0ABY3PPL1_9CYAN</name>
<sequence>MASGRLPQTEINLRVSARSLSGGWLEGDAEGGQYVWTFRWHFLSGGRLEIHPSLGRALIKEPLQRFLEKNDFRLETGETYAFTVKARI</sequence>
<dbReference type="EMBL" id="CP063845">
    <property type="protein sequence ID" value="UFP95648.1"/>
    <property type="molecule type" value="Genomic_DNA"/>
</dbReference>
<evidence type="ECO:0000313" key="2">
    <source>
        <dbReference type="Proteomes" id="UP001054846"/>
    </source>
</evidence>
<organism evidence="1 2">
    <name type="scientific">Gloeobacter morelensis MG652769</name>
    <dbReference type="NCBI Taxonomy" id="2781736"/>
    <lineage>
        <taxon>Bacteria</taxon>
        <taxon>Bacillati</taxon>
        <taxon>Cyanobacteriota</taxon>
        <taxon>Cyanophyceae</taxon>
        <taxon>Gloeobacterales</taxon>
        <taxon>Gloeobacteraceae</taxon>
        <taxon>Gloeobacter</taxon>
        <taxon>Gloeobacter morelensis</taxon>
    </lineage>
</organism>
<gene>
    <name evidence="1" type="ORF">ISF26_05245</name>
</gene>
<reference evidence="1 2" key="1">
    <citation type="journal article" date="2021" name="Genome Biol. Evol.">
        <title>Complete Genome Sequencing of a Novel Gloeobacter Species from a Waterfall Cave in Mexico.</title>
        <authorList>
            <person name="Saw J.H."/>
            <person name="Cardona T."/>
            <person name="Montejano G."/>
        </authorList>
    </citation>
    <scope>NUCLEOTIDE SEQUENCE [LARGE SCALE GENOMIC DNA]</scope>
    <source>
        <strain evidence="1">MG652769</strain>
    </source>
</reference>
<dbReference type="Proteomes" id="UP001054846">
    <property type="component" value="Chromosome"/>
</dbReference>
<accession>A0ABY3PPL1</accession>